<dbReference type="Proteomes" id="UP000178114">
    <property type="component" value="Unassembled WGS sequence"/>
</dbReference>
<comment type="caution">
    <text evidence="7">The sequence shown here is derived from an EMBL/GenBank/DDBJ whole genome shotgun (WGS) entry which is preliminary data.</text>
</comment>
<dbReference type="EC" id="2.1.1.37" evidence="1"/>
<reference evidence="7 8" key="1">
    <citation type="journal article" date="2016" name="Nat. Commun.">
        <title>Thousands of microbial genomes shed light on interconnected biogeochemical processes in an aquifer system.</title>
        <authorList>
            <person name="Anantharaman K."/>
            <person name="Brown C.T."/>
            <person name="Hug L.A."/>
            <person name="Sharon I."/>
            <person name="Castelle C.J."/>
            <person name="Probst A.J."/>
            <person name="Thomas B.C."/>
            <person name="Singh A."/>
            <person name="Wilkins M.J."/>
            <person name="Karaoz U."/>
            <person name="Brodie E.L."/>
            <person name="Williams K.H."/>
            <person name="Hubbard S.S."/>
            <person name="Banfield J.F."/>
        </authorList>
    </citation>
    <scope>NUCLEOTIDE SEQUENCE [LARGE SCALE GENOMIC DNA]</scope>
</reference>
<evidence type="ECO:0000256" key="4">
    <source>
        <dbReference type="ARBA" id="ARBA00022691"/>
    </source>
</evidence>
<evidence type="ECO:0000256" key="2">
    <source>
        <dbReference type="ARBA" id="ARBA00022603"/>
    </source>
</evidence>
<dbReference type="InterPro" id="IPR050390">
    <property type="entry name" value="C5-Methyltransferase"/>
</dbReference>
<dbReference type="InterPro" id="IPR029063">
    <property type="entry name" value="SAM-dependent_MTases_sf"/>
</dbReference>
<dbReference type="Gene3D" id="3.40.50.150">
    <property type="entry name" value="Vaccinia Virus protein VP39"/>
    <property type="match status" value="1"/>
</dbReference>
<dbReference type="GO" id="GO:0009307">
    <property type="term" value="P:DNA restriction-modification system"/>
    <property type="evidence" value="ECO:0007669"/>
    <property type="project" value="UniProtKB-KW"/>
</dbReference>
<dbReference type="GO" id="GO:0003886">
    <property type="term" value="F:DNA (cytosine-5-)-methyltransferase activity"/>
    <property type="evidence" value="ECO:0007669"/>
    <property type="project" value="UniProtKB-EC"/>
</dbReference>
<dbReference type="STRING" id="1798351.A2930_00065"/>
<feature type="active site" evidence="6">
    <location>
        <position position="85"/>
    </location>
</feature>
<keyword evidence="3 6" id="KW-0808">Transferase</keyword>
<dbReference type="GO" id="GO:0044027">
    <property type="term" value="P:negative regulation of gene expression via chromosomal CpG island methylation"/>
    <property type="evidence" value="ECO:0007669"/>
    <property type="project" value="TreeGrafter"/>
</dbReference>
<evidence type="ECO:0000256" key="6">
    <source>
        <dbReference type="PROSITE-ProRule" id="PRU01016"/>
    </source>
</evidence>
<dbReference type="PROSITE" id="PS51679">
    <property type="entry name" value="SAM_MT_C5"/>
    <property type="match status" value="1"/>
</dbReference>
<dbReference type="PROSITE" id="PS00094">
    <property type="entry name" value="C5_MTASE_1"/>
    <property type="match status" value="1"/>
</dbReference>
<dbReference type="GO" id="GO:0032259">
    <property type="term" value="P:methylation"/>
    <property type="evidence" value="ECO:0007669"/>
    <property type="project" value="UniProtKB-KW"/>
</dbReference>
<comment type="similarity">
    <text evidence="6">Belongs to the class I-like SAM-binding methyltransferase superfamily. C5-methyltransferase family.</text>
</comment>
<protein>
    <recommendedName>
        <fullName evidence="1">DNA (cytosine-5-)-methyltransferase</fullName>
        <ecNumber evidence="1">2.1.1.37</ecNumber>
    </recommendedName>
</protein>
<accession>A0A1F5WZD6</accession>
<dbReference type="GO" id="GO:0003677">
    <property type="term" value="F:DNA binding"/>
    <property type="evidence" value="ECO:0007669"/>
    <property type="project" value="TreeGrafter"/>
</dbReference>
<dbReference type="InterPro" id="IPR001525">
    <property type="entry name" value="C5_MeTfrase"/>
</dbReference>
<dbReference type="AlphaFoldDB" id="A0A1F5WZD6"/>
<evidence type="ECO:0000256" key="1">
    <source>
        <dbReference type="ARBA" id="ARBA00011975"/>
    </source>
</evidence>
<proteinExistence type="inferred from homology"/>
<organism evidence="7 8">
    <name type="scientific">Candidatus Giovannonibacteria bacterium RIFCSPLOWO2_01_FULL_45_34</name>
    <dbReference type="NCBI Taxonomy" id="1798351"/>
    <lineage>
        <taxon>Bacteria</taxon>
        <taxon>Candidatus Giovannoniibacteriota</taxon>
    </lineage>
</organism>
<evidence type="ECO:0000256" key="5">
    <source>
        <dbReference type="ARBA" id="ARBA00022747"/>
    </source>
</evidence>
<keyword evidence="4 6" id="KW-0949">S-adenosyl-L-methionine</keyword>
<dbReference type="EMBL" id="MFID01000020">
    <property type="protein sequence ID" value="OGF81000.1"/>
    <property type="molecule type" value="Genomic_DNA"/>
</dbReference>
<dbReference type="Pfam" id="PF00145">
    <property type="entry name" value="DNA_methylase"/>
    <property type="match status" value="1"/>
</dbReference>
<evidence type="ECO:0000313" key="8">
    <source>
        <dbReference type="Proteomes" id="UP000178114"/>
    </source>
</evidence>
<dbReference type="PANTHER" id="PTHR10629">
    <property type="entry name" value="CYTOSINE-SPECIFIC METHYLTRANSFERASE"/>
    <property type="match status" value="1"/>
</dbReference>
<name>A0A1F5WZD6_9BACT</name>
<sequence length="223" mass="25220">MKTKMAKKSRKLSVIDLFAGCGGLSLGFANSGFNVVAAFDNWDPAIEVYRRNFNHPIIKKDLSDTSDLKDIKSFKPDVIIGGPPCQDFSSAGHRNEKLGRADLTISFSKIIDVELLGNERFYRLLSERSNYIDPEVAGSIYLSLVYVIVDELRKHKFIRLPTLGDFAIVRQKSRPALIGRRHCIIDGMEILKFYPKHSFRGYFNERQKIQALSAMPPPPINSN</sequence>
<evidence type="ECO:0000313" key="7">
    <source>
        <dbReference type="EMBL" id="OGF81000.1"/>
    </source>
</evidence>
<gene>
    <name evidence="7" type="ORF">A2930_00065</name>
</gene>
<keyword evidence="5" id="KW-0680">Restriction system</keyword>
<dbReference type="PANTHER" id="PTHR10629:SF52">
    <property type="entry name" value="DNA (CYTOSINE-5)-METHYLTRANSFERASE 1"/>
    <property type="match status" value="1"/>
</dbReference>
<evidence type="ECO:0000256" key="3">
    <source>
        <dbReference type="ARBA" id="ARBA00022679"/>
    </source>
</evidence>
<dbReference type="InterPro" id="IPR018117">
    <property type="entry name" value="C5_DNA_meth_AS"/>
</dbReference>
<dbReference type="SUPFAM" id="SSF53335">
    <property type="entry name" value="S-adenosyl-L-methionine-dependent methyltransferases"/>
    <property type="match status" value="1"/>
</dbReference>
<keyword evidence="2 6" id="KW-0489">Methyltransferase</keyword>